<dbReference type="PANTHER" id="PTHR31340">
    <property type="entry name" value="MITOCHONDRIAL GENOME MAINTENANCE EXONUCLEASE 1"/>
    <property type="match status" value="1"/>
</dbReference>
<sequence>MFDHLKPQYVTISRKRHFSFDGAVYPSVTSILSATKPAKDRQALQQWRKRIGVKQAQEISTKAARRGTSVHSAIKYYLRQQPIPEDIETNPFWHSIQPVLTRLDRVHLVESAIYHAESGYAGCYDCLG</sequence>
<proteinExistence type="predicted"/>
<protein>
    <submittedName>
        <fullName evidence="1">Uncharacterized protein</fullName>
    </submittedName>
</protein>
<reference evidence="1" key="1">
    <citation type="journal article" date="2021" name="Antonie Van Leeuwenhoek">
        <title>Draft genome and description of Waterburya agarophytonicola gen. nov. sp. nov. (Pleurocapsales, Cyanobacteria): a seaweed symbiont.</title>
        <authorList>
            <person name="Bonthond G."/>
            <person name="Shalygin S."/>
            <person name="Bayer T."/>
            <person name="Weinberger F."/>
        </authorList>
    </citation>
    <scope>NUCLEOTIDE SEQUENCE</scope>
    <source>
        <strain evidence="1">KI4</strain>
    </source>
</reference>
<dbReference type="PANTHER" id="PTHR31340:SF3">
    <property type="entry name" value="MITOCHONDRIAL GENOME MAINTENANCE EXONUCLEASE 1"/>
    <property type="match status" value="1"/>
</dbReference>
<keyword evidence="2" id="KW-1185">Reference proteome</keyword>
<gene>
    <name evidence="1" type="ORF">I4641_00925</name>
</gene>
<dbReference type="GO" id="GO:0008297">
    <property type="term" value="F:single-stranded DNA exodeoxyribonuclease activity"/>
    <property type="evidence" value="ECO:0007669"/>
    <property type="project" value="TreeGrafter"/>
</dbReference>
<organism evidence="1 2">
    <name type="scientific">Waterburya agarophytonicola KI4</name>
    <dbReference type="NCBI Taxonomy" id="2874699"/>
    <lineage>
        <taxon>Bacteria</taxon>
        <taxon>Bacillati</taxon>
        <taxon>Cyanobacteriota</taxon>
        <taxon>Cyanophyceae</taxon>
        <taxon>Pleurocapsales</taxon>
        <taxon>Hyellaceae</taxon>
        <taxon>Waterburya</taxon>
        <taxon>Waterburya agarophytonicola</taxon>
    </lineage>
</organism>
<dbReference type="EMBL" id="JADWDC010000002">
    <property type="protein sequence ID" value="MCC0175542.1"/>
    <property type="molecule type" value="Genomic_DNA"/>
</dbReference>
<dbReference type="RefSeq" id="WP_229638547.1">
    <property type="nucleotide sequence ID" value="NZ_JADWDC010000002.1"/>
</dbReference>
<evidence type="ECO:0000313" key="1">
    <source>
        <dbReference type="EMBL" id="MCC0175542.1"/>
    </source>
</evidence>
<accession>A0A964FE72</accession>
<comment type="caution">
    <text evidence="1">The sequence shown here is derived from an EMBL/GenBank/DDBJ whole genome shotgun (WGS) entry which is preliminary data.</text>
</comment>
<name>A0A964FE72_9CYAN</name>
<dbReference type="AlphaFoldDB" id="A0A964FE72"/>
<dbReference type="Proteomes" id="UP000729733">
    <property type="component" value="Unassembled WGS sequence"/>
</dbReference>
<evidence type="ECO:0000313" key="2">
    <source>
        <dbReference type="Proteomes" id="UP000729733"/>
    </source>
</evidence>